<gene>
    <name evidence="1" type="ORF">SAMN05444164_5949</name>
</gene>
<evidence type="ECO:0000313" key="1">
    <source>
        <dbReference type="EMBL" id="SED82848.1"/>
    </source>
</evidence>
<proteinExistence type="predicted"/>
<dbReference type="Proteomes" id="UP000198992">
    <property type="component" value="Unassembled WGS sequence"/>
</dbReference>
<dbReference type="AlphaFoldDB" id="A0A1H5DVI5"/>
<accession>A0A1H5DVI5</accession>
<organism evidence="1 2">
    <name type="scientific">Bradyrhizobium erythrophlei</name>
    <dbReference type="NCBI Taxonomy" id="1437360"/>
    <lineage>
        <taxon>Bacteria</taxon>
        <taxon>Pseudomonadati</taxon>
        <taxon>Pseudomonadota</taxon>
        <taxon>Alphaproteobacteria</taxon>
        <taxon>Hyphomicrobiales</taxon>
        <taxon>Nitrobacteraceae</taxon>
        <taxon>Bradyrhizobium</taxon>
    </lineage>
</organism>
<dbReference type="EMBL" id="FNTH01000001">
    <property type="protein sequence ID" value="SED82848.1"/>
    <property type="molecule type" value="Genomic_DNA"/>
</dbReference>
<reference evidence="1 2" key="1">
    <citation type="submission" date="2016-10" db="EMBL/GenBank/DDBJ databases">
        <authorList>
            <person name="de Groot N.N."/>
        </authorList>
    </citation>
    <scope>NUCLEOTIDE SEQUENCE [LARGE SCALE GENOMIC DNA]</scope>
    <source>
        <strain evidence="1 2">MT12</strain>
    </source>
</reference>
<protein>
    <submittedName>
        <fullName evidence="1">Uncharacterized protein</fullName>
    </submittedName>
</protein>
<name>A0A1H5DVI5_9BRAD</name>
<evidence type="ECO:0000313" key="2">
    <source>
        <dbReference type="Proteomes" id="UP000198992"/>
    </source>
</evidence>
<sequence length="67" mass="7244">MFEARSHSNREGLIAASCIGKDARFRPKAVDRDRTQGLPVHFGKPTFPKVIQTVSYGTINGNASIAG</sequence>